<dbReference type="GO" id="GO:0006887">
    <property type="term" value="P:exocytosis"/>
    <property type="evidence" value="ECO:0007669"/>
    <property type="project" value="UniProtKB-KW"/>
</dbReference>
<dbReference type="GO" id="GO:0005886">
    <property type="term" value="C:plasma membrane"/>
    <property type="evidence" value="ECO:0007669"/>
    <property type="project" value="TreeGrafter"/>
</dbReference>
<evidence type="ECO:0000259" key="6">
    <source>
        <dbReference type="Pfam" id="PF08366"/>
    </source>
</evidence>
<dbReference type="InterPro" id="IPR000664">
    <property type="entry name" value="Lethal2_giant"/>
</dbReference>
<dbReference type="EMBL" id="JAIZAY010000008">
    <property type="protein sequence ID" value="KAJ8037464.1"/>
    <property type="molecule type" value="Genomic_DNA"/>
</dbReference>
<comment type="similarity">
    <text evidence="1">Belongs to the WD repeat L(2)GL family.</text>
</comment>
<evidence type="ECO:0000256" key="2">
    <source>
        <dbReference type="ARBA" id="ARBA00022483"/>
    </source>
</evidence>
<dbReference type="SUPFAM" id="SSF50978">
    <property type="entry name" value="WD40 repeat-like"/>
    <property type="match status" value="2"/>
</dbReference>
<dbReference type="GO" id="GO:0019905">
    <property type="term" value="F:syntaxin binding"/>
    <property type="evidence" value="ECO:0007669"/>
    <property type="project" value="TreeGrafter"/>
</dbReference>
<comment type="caution">
    <text evidence="7">The sequence shown here is derived from an EMBL/GenBank/DDBJ whole genome shotgun (WGS) entry which is preliminary data.</text>
</comment>
<dbReference type="GO" id="GO:0045159">
    <property type="term" value="F:myosin II binding"/>
    <property type="evidence" value="ECO:0007669"/>
    <property type="project" value="TreeGrafter"/>
</dbReference>
<dbReference type="PANTHER" id="PTHR10241">
    <property type="entry name" value="LETHAL 2 GIANT LARVAE PROTEIN"/>
    <property type="match status" value="1"/>
</dbReference>
<dbReference type="GO" id="GO:0006893">
    <property type="term" value="P:Golgi to plasma membrane transport"/>
    <property type="evidence" value="ECO:0007669"/>
    <property type="project" value="TreeGrafter"/>
</dbReference>
<dbReference type="GO" id="GO:0008593">
    <property type="term" value="P:regulation of Notch signaling pathway"/>
    <property type="evidence" value="ECO:0007669"/>
    <property type="project" value="TreeGrafter"/>
</dbReference>
<dbReference type="Pfam" id="PF08366">
    <property type="entry name" value="LLGL"/>
    <property type="match status" value="1"/>
</dbReference>
<sequence length="1115" mass="123478">MSSKQKAKKKKGGAGRAERARIQKELWAFNQTVEHGFPNKPSALGYDPQLRLMAIGTSNGVLKVYGKPGVEFIGCHQNAVPVTKLFFLPGQGRIVSWLSDNTLHLWEINDKDDNSILEEVQNCPMEGKLKKVSVCCLSMDATVFYVGTESGNIFMLDIAKFESDNERIIYQDVVMQNVPDDYKVNPGPVEAICQHPTDPEKLLIGYNRGLIVIWDSKELQVDATFVCNQQLESLCWRRDGAMFSSSHSDGSYTLWDVENMTPAKDSTVPYAREFLQGVKKAGVKFSRLFALRENGNNKMLAEITRYAVDDMQFTKSHKDSSYIIMNVDETNAPFTDPIVPYGPFPCKAIPKFLLLTSAEGDFNIFSGAMPRASFGDHNVVNVFQEDSHHVAFDFTSKIIDFFVMCSGGPADEYDKPHTVGVLCEEELVFIDLTSEGWPCHSLPYLSSLHASSITSSCQVSNVPSDIYEQIVSAGEHQMMNVVSRREWPLDGGQNLADAPVSRDLLLTGHEDGSLKFWDCSSTALRFLYKLSTANILETDVDVNGTGEDEEEWPPFRKAGLFDPFSDDPRLGITQIVMCPLTGMLVLGGSAGQVMCFQLADKEMVRRVESFNCRIVGEVDGFIWKGHGPLDVKSEPVRQDPGFHCECVAQAWPPAGITAMAFQSLWGVGAFGTSHGFAVFDSMQHKPIFSQCTLNPNDLSATGEAIQRKKSLKKSLRASIRRLRKGRQKADDKTRRAPEGGDVPPAERRVEARSSSSETMVSLVRCLYFANSFIRDGNTPSASLWVGTNSGIIYVFTLDIPVGENRVMGSVLADIAKEVKLKHGAPVVSMAVVDGDSNPIPDPIEIKHQRAKPPTPTGHQLIVCSEEQFKAFSMPNLKPLRKVKLTAQDGSKVRKVAFVNFRNKSGNISENAIVCCTNLGEIAIFGIDHLKKDFSYPLLSQANVAGIMSLVFTSRGEGFYLLSPSEFSRFSISTRNITEPQCVINISSARDGSMENRIADVHHQGKTSRPTANGDAGGEEDKEQTVEELVNEVDELLAKSGINVSIEGDTEENIDMANITIDEVREFEKTERHEIDGGYMVSSERTTMQMQKTTHTESRTSEHNGVEELEELQIQE</sequence>
<keyword evidence="4" id="KW-0677">Repeat</keyword>
<dbReference type="SMART" id="SM00320">
    <property type="entry name" value="WD40"/>
    <property type="match status" value="5"/>
</dbReference>
<evidence type="ECO:0000256" key="4">
    <source>
        <dbReference type="ARBA" id="ARBA00022737"/>
    </source>
</evidence>
<evidence type="ECO:0000256" key="1">
    <source>
        <dbReference type="ARBA" id="ARBA00008070"/>
    </source>
</evidence>
<dbReference type="OrthoDB" id="19944at2759"/>
<dbReference type="GO" id="GO:0030864">
    <property type="term" value="C:cortical actin cytoskeleton"/>
    <property type="evidence" value="ECO:0007669"/>
    <property type="project" value="TreeGrafter"/>
</dbReference>
<dbReference type="GO" id="GO:0030866">
    <property type="term" value="P:cortical actin cytoskeleton organization"/>
    <property type="evidence" value="ECO:0007669"/>
    <property type="project" value="TreeGrafter"/>
</dbReference>
<dbReference type="GO" id="GO:0032878">
    <property type="term" value="P:regulation of establishment or maintenance of cell polarity"/>
    <property type="evidence" value="ECO:0007669"/>
    <property type="project" value="TreeGrafter"/>
</dbReference>
<dbReference type="InterPro" id="IPR013577">
    <property type="entry name" value="LLGL2"/>
</dbReference>
<evidence type="ECO:0000313" key="7">
    <source>
        <dbReference type="EMBL" id="KAJ8037464.1"/>
    </source>
</evidence>
<gene>
    <name evidence="7" type="ORF">HOLleu_18280</name>
</gene>
<reference evidence="7" key="1">
    <citation type="submission" date="2021-10" db="EMBL/GenBank/DDBJ databases">
        <title>Tropical sea cucumber genome reveals ecological adaptation and Cuvierian tubules defense mechanism.</title>
        <authorList>
            <person name="Chen T."/>
        </authorList>
    </citation>
    <scope>NUCLEOTIDE SEQUENCE</scope>
    <source>
        <strain evidence="7">Nanhai2018</strain>
        <tissue evidence="7">Muscle</tissue>
    </source>
</reference>
<evidence type="ECO:0000256" key="5">
    <source>
        <dbReference type="SAM" id="MobiDB-lite"/>
    </source>
</evidence>
<dbReference type="PRINTS" id="PR00962">
    <property type="entry name" value="LETHAL2GIANT"/>
</dbReference>
<feature type="domain" description="Lethal giant larvae homologue 2" evidence="6">
    <location>
        <begin position="339"/>
        <end position="438"/>
    </location>
</feature>
<keyword evidence="2" id="KW-0268">Exocytosis</keyword>
<keyword evidence="8" id="KW-1185">Reference proteome</keyword>
<feature type="region of interest" description="Disordered" evidence="5">
    <location>
        <begin position="1000"/>
        <end position="1021"/>
    </location>
</feature>
<feature type="compositionally biased region" description="Basic and acidic residues" evidence="5">
    <location>
        <begin position="1093"/>
        <end position="1105"/>
    </location>
</feature>
<dbReference type="Gene3D" id="2.130.10.10">
    <property type="entry name" value="YVTN repeat-like/Quinoprotein amine dehydrogenase"/>
    <property type="match status" value="1"/>
</dbReference>
<feature type="compositionally biased region" description="Basic and acidic residues" evidence="5">
    <location>
        <begin position="727"/>
        <end position="751"/>
    </location>
</feature>
<dbReference type="PANTHER" id="PTHR10241:SF29">
    <property type="entry name" value="LETHAL(2) GIANT LARVAE PROTEIN"/>
    <property type="match status" value="1"/>
</dbReference>
<keyword evidence="3" id="KW-0853">WD repeat</keyword>
<dbReference type="InterPro" id="IPR036322">
    <property type="entry name" value="WD40_repeat_dom_sf"/>
</dbReference>
<dbReference type="Proteomes" id="UP001152320">
    <property type="component" value="Chromosome 8"/>
</dbReference>
<feature type="compositionally biased region" description="Polar residues" evidence="5">
    <location>
        <begin position="1082"/>
        <end position="1092"/>
    </location>
</feature>
<organism evidence="7 8">
    <name type="scientific">Holothuria leucospilota</name>
    <name type="common">Black long sea cucumber</name>
    <name type="synonym">Mertensiothuria leucospilota</name>
    <dbReference type="NCBI Taxonomy" id="206669"/>
    <lineage>
        <taxon>Eukaryota</taxon>
        <taxon>Metazoa</taxon>
        <taxon>Echinodermata</taxon>
        <taxon>Eleutherozoa</taxon>
        <taxon>Echinozoa</taxon>
        <taxon>Holothuroidea</taxon>
        <taxon>Aspidochirotacea</taxon>
        <taxon>Aspidochirotida</taxon>
        <taxon>Holothuriidae</taxon>
        <taxon>Holothuria</taxon>
    </lineage>
</organism>
<dbReference type="AlphaFoldDB" id="A0A9Q1C3G0"/>
<evidence type="ECO:0000256" key="3">
    <source>
        <dbReference type="ARBA" id="ARBA00022574"/>
    </source>
</evidence>
<accession>A0A9Q1C3G0</accession>
<proteinExistence type="inferred from homology"/>
<feature type="region of interest" description="Disordered" evidence="5">
    <location>
        <begin position="721"/>
        <end position="753"/>
    </location>
</feature>
<dbReference type="InterPro" id="IPR015943">
    <property type="entry name" value="WD40/YVTN_repeat-like_dom_sf"/>
</dbReference>
<feature type="compositionally biased region" description="Acidic residues" evidence="5">
    <location>
        <begin position="1106"/>
        <end position="1115"/>
    </location>
</feature>
<dbReference type="GO" id="GO:0005096">
    <property type="term" value="F:GTPase activator activity"/>
    <property type="evidence" value="ECO:0007669"/>
    <property type="project" value="TreeGrafter"/>
</dbReference>
<name>A0A9Q1C3G0_HOLLE</name>
<dbReference type="GO" id="GO:0051294">
    <property type="term" value="P:establishment of spindle orientation"/>
    <property type="evidence" value="ECO:0007669"/>
    <property type="project" value="TreeGrafter"/>
</dbReference>
<protein>
    <submittedName>
        <fullName evidence="7">Lethal(2) giant larvae protein-like 2</fullName>
    </submittedName>
</protein>
<feature type="region of interest" description="Disordered" evidence="5">
    <location>
        <begin position="1082"/>
        <end position="1115"/>
    </location>
</feature>
<evidence type="ECO:0000313" key="8">
    <source>
        <dbReference type="Proteomes" id="UP001152320"/>
    </source>
</evidence>
<dbReference type="InterPro" id="IPR001680">
    <property type="entry name" value="WD40_rpt"/>
</dbReference>